<protein>
    <submittedName>
        <fullName evidence="1">Uncharacterized protein</fullName>
    </submittedName>
</protein>
<gene>
    <name evidence="1" type="ORF">I6U51_15440</name>
</gene>
<name>A0A934M5Z6_9CLOT</name>
<organism evidence="1 2">
    <name type="scientific">Clostridium aciditolerans</name>
    <dbReference type="NCBI Taxonomy" id="339861"/>
    <lineage>
        <taxon>Bacteria</taxon>
        <taxon>Bacillati</taxon>
        <taxon>Bacillota</taxon>
        <taxon>Clostridia</taxon>
        <taxon>Eubacteriales</taxon>
        <taxon>Clostridiaceae</taxon>
        <taxon>Clostridium</taxon>
    </lineage>
</organism>
<accession>A0A934M5Z6</accession>
<dbReference type="EMBL" id="JAEEGB010000017">
    <property type="protein sequence ID" value="MBI6874078.1"/>
    <property type="molecule type" value="Genomic_DNA"/>
</dbReference>
<dbReference type="RefSeq" id="WP_211143485.1">
    <property type="nucleotide sequence ID" value="NZ_JAEEGB010000017.1"/>
</dbReference>
<dbReference type="Proteomes" id="UP000622687">
    <property type="component" value="Unassembled WGS sequence"/>
</dbReference>
<dbReference type="AlphaFoldDB" id="A0A934M5Z6"/>
<keyword evidence="2" id="KW-1185">Reference proteome</keyword>
<sequence>MKFYKNTAYIFIIGSGDEQTPHLALGAAYDPRDKTVAFWFKGRSRSFKVDKVVKDEERLFEFIDTNLLRVSFHPVTLEDLKKYGHSLFHNAPTFKTSEGLQNWLMGNGY</sequence>
<comment type="caution">
    <text evidence="1">The sequence shown here is derived from an EMBL/GenBank/DDBJ whole genome shotgun (WGS) entry which is preliminary data.</text>
</comment>
<evidence type="ECO:0000313" key="1">
    <source>
        <dbReference type="EMBL" id="MBI6874078.1"/>
    </source>
</evidence>
<evidence type="ECO:0000313" key="2">
    <source>
        <dbReference type="Proteomes" id="UP000622687"/>
    </source>
</evidence>
<proteinExistence type="predicted"/>
<reference evidence="1" key="1">
    <citation type="submission" date="2020-12" db="EMBL/GenBank/DDBJ databases">
        <title>Clostridium thailandense sp. nov., a novel acetogenic bacterium isolated from peat land soil in Thailand.</title>
        <authorList>
            <person name="Chaikitkaew S."/>
            <person name="Birkeland N.K."/>
        </authorList>
    </citation>
    <scope>NUCLEOTIDE SEQUENCE</scope>
    <source>
        <strain evidence="1">DSM 17425</strain>
    </source>
</reference>